<dbReference type="EMBL" id="GBRH01216599">
    <property type="protein sequence ID" value="JAD81296.1"/>
    <property type="molecule type" value="Transcribed_RNA"/>
</dbReference>
<organism evidence="1">
    <name type="scientific">Arundo donax</name>
    <name type="common">Giant reed</name>
    <name type="synonym">Donax arundinaceus</name>
    <dbReference type="NCBI Taxonomy" id="35708"/>
    <lineage>
        <taxon>Eukaryota</taxon>
        <taxon>Viridiplantae</taxon>
        <taxon>Streptophyta</taxon>
        <taxon>Embryophyta</taxon>
        <taxon>Tracheophyta</taxon>
        <taxon>Spermatophyta</taxon>
        <taxon>Magnoliopsida</taxon>
        <taxon>Liliopsida</taxon>
        <taxon>Poales</taxon>
        <taxon>Poaceae</taxon>
        <taxon>PACMAD clade</taxon>
        <taxon>Arundinoideae</taxon>
        <taxon>Arundineae</taxon>
        <taxon>Arundo</taxon>
    </lineage>
</organism>
<reference evidence="1" key="2">
    <citation type="journal article" date="2015" name="Data Brief">
        <title>Shoot transcriptome of the giant reed, Arundo donax.</title>
        <authorList>
            <person name="Barrero R.A."/>
            <person name="Guerrero F.D."/>
            <person name="Moolhuijzen P."/>
            <person name="Goolsby J.A."/>
            <person name="Tidwell J."/>
            <person name="Bellgard S.E."/>
            <person name="Bellgard M.I."/>
        </authorList>
    </citation>
    <scope>NUCLEOTIDE SEQUENCE</scope>
    <source>
        <tissue evidence="1">Shoot tissue taken approximately 20 cm above the soil surface</tissue>
    </source>
</reference>
<name>A0A0A9D0C0_ARUDO</name>
<dbReference type="AlphaFoldDB" id="A0A0A9D0C0"/>
<protein>
    <submittedName>
        <fullName evidence="1">Uncharacterized protein</fullName>
    </submittedName>
</protein>
<reference evidence="1" key="1">
    <citation type="submission" date="2014-09" db="EMBL/GenBank/DDBJ databases">
        <authorList>
            <person name="Magalhaes I.L.F."/>
            <person name="Oliveira U."/>
            <person name="Santos F.R."/>
            <person name="Vidigal T.H.D.A."/>
            <person name="Brescovit A.D."/>
            <person name="Santos A.J."/>
        </authorList>
    </citation>
    <scope>NUCLEOTIDE SEQUENCE</scope>
    <source>
        <tissue evidence="1">Shoot tissue taken approximately 20 cm above the soil surface</tissue>
    </source>
</reference>
<accession>A0A0A9D0C0</accession>
<sequence>MESSPWFPLWNASQKNGFIPHVCSLILILFTPVSSELSYSLISFSGYIILHEPSDL</sequence>
<evidence type="ECO:0000313" key="1">
    <source>
        <dbReference type="EMBL" id="JAD81296.1"/>
    </source>
</evidence>
<proteinExistence type="predicted"/>